<dbReference type="RefSeq" id="WP_207705095.1">
    <property type="nucleotide sequence ID" value="NZ_JAFREL020000003.1"/>
</dbReference>
<reference evidence="1 2" key="1">
    <citation type="submission" date="2021-03" db="EMBL/GenBank/DDBJ databases">
        <authorList>
            <person name="Gilmore M.S."/>
            <person name="Schwartzman J."/>
            <person name="Van Tyne D."/>
            <person name="Martin M."/>
            <person name="Earl A.M."/>
            <person name="Manson A.L."/>
            <person name="Straub T."/>
            <person name="Salamzade R."/>
            <person name="Saavedra J."/>
            <person name="Lebreton F."/>
            <person name="Prichula J."/>
            <person name="Schaufler K."/>
            <person name="Gaca A."/>
            <person name="Sgardioli B."/>
            <person name="Wagenaar J."/>
            <person name="Strong T."/>
        </authorList>
    </citation>
    <scope>NUCLEOTIDE SEQUENCE [LARGE SCALE GENOMIC DNA]</scope>
    <source>
        <strain evidence="1 2">665A</strain>
    </source>
</reference>
<accession>A0ABV0ETE5</accession>
<evidence type="ECO:0000313" key="2">
    <source>
        <dbReference type="Proteomes" id="UP000664357"/>
    </source>
</evidence>
<comment type="caution">
    <text evidence="1">The sequence shown here is derived from an EMBL/GenBank/DDBJ whole genome shotgun (WGS) entry which is preliminary data.</text>
</comment>
<evidence type="ECO:0000313" key="1">
    <source>
        <dbReference type="EMBL" id="MEO1771806.1"/>
    </source>
</evidence>
<protein>
    <submittedName>
        <fullName evidence="1">Accessory secretory protein Asp3</fullName>
    </submittedName>
</protein>
<reference evidence="1 2" key="2">
    <citation type="submission" date="2024-02" db="EMBL/GenBank/DDBJ databases">
        <title>The Genome Sequence of Enterococcus sp. DIV0159.</title>
        <authorList>
            <person name="Earl A."/>
            <person name="Manson A."/>
            <person name="Gilmore M."/>
            <person name="Sanders J."/>
            <person name="Shea T."/>
            <person name="Howe W."/>
            <person name="Livny J."/>
            <person name="Cuomo C."/>
            <person name="Neafsey D."/>
            <person name="Birren B."/>
        </authorList>
    </citation>
    <scope>NUCLEOTIDE SEQUENCE [LARGE SCALE GENOMIC DNA]</scope>
    <source>
        <strain evidence="1 2">665A</strain>
    </source>
</reference>
<name>A0ABV0ETE5_9ENTE</name>
<sequence>MKNFYMVKWGADFNDNYNYGTDIRFVALDYVHFSSPLMPSGTPIKTWYSRTEYHVSRKSPMLPLLENGKSYDIQVNAEFDNKEAVQVEIEFFDINNDVINKIYFQNLNGQFTYPDNAMSYKVQLVNKKHQYMLFKYLTISDEGLADDCKIDFIETLNIIQIKKNEYMEQTKNEIVVLKNAKYSTSLTLNDHTNYFFFLGNTEESLLLPAAVYVYEQVLHSSHQVLVDILRGPCFNSLPQSYMELPAALNILIPTSRLPNISVKPSERIDQLKEKNRNNTLAYRVLEQAVENRKSSYLVKKILDTESKNETRSETN</sequence>
<dbReference type="EMBL" id="JAFREL020000003">
    <property type="protein sequence ID" value="MEO1771806.1"/>
    <property type="molecule type" value="Genomic_DNA"/>
</dbReference>
<dbReference type="InterPro" id="IPR022259">
    <property type="entry name" value="Acessory_Sec_prot_Asp3"/>
</dbReference>
<gene>
    <name evidence="1" type="ORF">JZO67_003787</name>
</gene>
<dbReference type="NCBIfam" id="TIGR03711">
    <property type="entry name" value="acc_sec_asp3"/>
    <property type="match status" value="1"/>
</dbReference>
<proteinExistence type="predicted"/>
<dbReference type="Proteomes" id="UP000664357">
    <property type="component" value="Unassembled WGS sequence"/>
</dbReference>
<dbReference type="Pfam" id="PF15432">
    <property type="entry name" value="Sec-ASP3"/>
    <property type="match status" value="1"/>
</dbReference>
<keyword evidence="2" id="KW-1185">Reference proteome</keyword>
<organism evidence="1 2">
    <name type="scientific">Candidatus Enterococcus ferrettii</name>
    <dbReference type="NCBI Taxonomy" id="2815324"/>
    <lineage>
        <taxon>Bacteria</taxon>
        <taxon>Bacillati</taxon>
        <taxon>Bacillota</taxon>
        <taxon>Bacilli</taxon>
        <taxon>Lactobacillales</taxon>
        <taxon>Enterococcaceae</taxon>
        <taxon>Enterococcus</taxon>
    </lineage>
</organism>